<dbReference type="OrthoDB" id="26278at2759"/>
<feature type="non-terminal residue" evidence="2">
    <location>
        <position position="68"/>
    </location>
</feature>
<evidence type="ECO:0000313" key="2">
    <source>
        <dbReference type="EMBL" id="KIO17081.1"/>
    </source>
</evidence>
<feature type="compositionally biased region" description="Polar residues" evidence="1">
    <location>
        <begin position="58"/>
        <end position="68"/>
    </location>
</feature>
<feature type="compositionally biased region" description="Basic and acidic residues" evidence="1">
    <location>
        <begin position="48"/>
        <end position="57"/>
    </location>
</feature>
<dbReference type="EMBL" id="KN823432">
    <property type="protein sequence ID" value="KIO17081.1"/>
    <property type="molecule type" value="Genomic_DNA"/>
</dbReference>
<feature type="compositionally biased region" description="Basic and acidic residues" evidence="1">
    <location>
        <begin position="14"/>
        <end position="27"/>
    </location>
</feature>
<dbReference type="AlphaFoldDB" id="A0A0C3Q2M2"/>
<keyword evidence="3" id="KW-1185">Reference proteome</keyword>
<evidence type="ECO:0000256" key="1">
    <source>
        <dbReference type="SAM" id="MobiDB-lite"/>
    </source>
</evidence>
<evidence type="ECO:0000313" key="3">
    <source>
        <dbReference type="Proteomes" id="UP000054248"/>
    </source>
</evidence>
<organism evidence="2 3">
    <name type="scientific">Tulasnella calospora MUT 4182</name>
    <dbReference type="NCBI Taxonomy" id="1051891"/>
    <lineage>
        <taxon>Eukaryota</taxon>
        <taxon>Fungi</taxon>
        <taxon>Dikarya</taxon>
        <taxon>Basidiomycota</taxon>
        <taxon>Agaricomycotina</taxon>
        <taxon>Agaricomycetes</taxon>
        <taxon>Cantharellales</taxon>
        <taxon>Tulasnellaceae</taxon>
        <taxon>Tulasnella</taxon>
    </lineage>
</organism>
<gene>
    <name evidence="2" type="ORF">M407DRAFT_33259</name>
</gene>
<dbReference type="Proteomes" id="UP000054248">
    <property type="component" value="Unassembled WGS sequence"/>
</dbReference>
<name>A0A0C3Q2M2_9AGAM</name>
<reference evidence="3" key="2">
    <citation type="submission" date="2015-01" db="EMBL/GenBank/DDBJ databases">
        <title>Evolutionary Origins and Diversification of the Mycorrhizal Mutualists.</title>
        <authorList>
            <consortium name="DOE Joint Genome Institute"/>
            <consortium name="Mycorrhizal Genomics Consortium"/>
            <person name="Kohler A."/>
            <person name="Kuo A."/>
            <person name="Nagy L.G."/>
            <person name="Floudas D."/>
            <person name="Copeland A."/>
            <person name="Barry K.W."/>
            <person name="Cichocki N."/>
            <person name="Veneault-Fourrey C."/>
            <person name="LaButti K."/>
            <person name="Lindquist E.A."/>
            <person name="Lipzen A."/>
            <person name="Lundell T."/>
            <person name="Morin E."/>
            <person name="Murat C."/>
            <person name="Riley R."/>
            <person name="Ohm R."/>
            <person name="Sun H."/>
            <person name="Tunlid A."/>
            <person name="Henrissat B."/>
            <person name="Grigoriev I.V."/>
            <person name="Hibbett D.S."/>
            <person name="Martin F."/>
        </authorList>
    </citation>
    <scope>NUCLEOTIDE SEQUENCE [LARGE SCALE GENOMIC DNA]</scope>
    <source>
        <strain evidence="3">MUT 4182</strain>
    </source>
</reference>
<proteinExistence type="predicted"/>
<accession>A0A0C3Q2M2</accession>
<reference evidence="2 3" key="1">
    <citation type="submission" date="2014-04" db="EMBL/GenBank/DDBJ databases">
        <authorList>
            <consortium name="DOE Joint Genome Institute"/>
            <person name="Kuo A."/>
            <person name="Girlanda M."/>
            <person name="Perotto S."/>
            <person name="Kohler A."/>
            <person name="Nagy L.G."/>
            <person name="Floudas D."/>
            <person name="Copeland A."/>
            <person name="Barry K.W."/>
            <person name="Cichocki N."/>
            <person name="Veneault-Fourrey C."/>
            <person name="LaButti K."/>
            <person name="Lindquist E.A."/>
            <person name="Lipzen A."/>
            <person name="Lundell T."/>
            <person name="Morin E."/>
            <person name="Murat C."/>
            <person name="Sun H."/>
            <person name="Tunlid A."/>
            <person name="Henrissat B."/>
            <person name="Grigoriev I.V."/>
            <person name="Hibbett D.S."/>
            <person name="Martin F."/>
            <person name="Nordberg H.P."/>
            <person name="Cantor M.N."/>
            <person name="Hua S.X."/>
        </authorList>
    </citation>
    <scope>NUCLEOTIDE SEQUENCE [LARGE SCALE GENOMIC DNA]</scope>
    <source>
        <strain evidence="2 3">MUT 4182</strain>
    </source>
</reference>
<sequence>MAHNELLEALELPGEDKPETPRRKSLEDSDNDDSDNRRNSMSSTRSIPLDDAKDERPQSFSQFAVRQA</sequence>
<feature type="region of interest" description="Disordered" evidence="1">
    <location>
        <begin position="1"/>
        <end position="68"/>
    </location>
</feature>
<protein>
    <submittedName>
        <fullName evidence="2">Uncharacterized protein</fullName>
    </submittedName>
</protein>
<dbReference type="HOGENOM" id="CLU_2801178_0_0_1"/>